<evidence type="ECO:0000313" key="3">
    <source>
        <dbReference type="Ensembl" id="ENSNLEP00000039556.1"/>
    </source>
</evidence>
<proteinExistence type="predicted"/>
<gene>
    <name evidence="3" type="primary">MUC7</name>
</gene>
<dbReference type="GeneTree" id="ENSGT00730000111663"/>
<dbReference type="GO" id="GO:0070062">
    <property type="term" value="C:extracellular exosome"/>
    <property type="evidence" value="ECO:0007669"/>
    <property type="project" value="TreeGrafter"/>
</dbReference>
<organism evidence="3 4">
    <name type="scientific">Nomascus leucogenys</name>
    <name type="common">Northern white-cheeked gibbon</name>
    <name type="synonym">Hylobates leucogenys</name>
    <dbReference type="NCBI Taxonomy" id="61853"/>
    <lineage>
        <taxon>Eukaryota</taxon>
        <taxon>Metazoa</taxon>
        <taxon>Chordata</taxon>
        <taxon>Craniata</taxon>
        <taxon>Vertebrata</taxon>
        <taxon>Euteleostomi</taxon>
        <taxon>Mammalia</taxon>
        <taxon>Eutheria</taxon>
        <taxon>Euarchontoglires</taxon>
        <taxon>Primates</taxon>
        <taxon>Haplorrhini</taxon>
        <taxon>Catarrhini</taxon>
        <taxon>Hylobatidae</taxon>
        <taxon>Nomascus</taxon>
    </lineage>
</organism>
<reference evidence="3" key="3">
    <citation type="submission" date="2025-09" db="UniProtKB">
        <authorList>
            <consortium name="Ensembl"/>
        </authorList>
    </citation>
    <scope>IDENTIFICATION</scope>
</reference>
<dbReference type="Ensembl" id="ENSNLET00000048945.1">
    <property type="protein sequence ID" value="ENSNLEP00000039556.1"/>
    <property type="gene ID" value="ENSNLEG00000032824.1"/>
</dbReference>
<accession>A0A2I3H7S8</accession>
<feature type="compositionally biased region" description="Pro residues" evidence="1">
    <location>
        <begin position="169"/>
        <end position="182"/>
    </location>
</feature>
<evidence type="ECO:0000256" key="2">
    <source>
        <dbReference type="SAM" id="SignalP"/>
    </source>
</evidence>
<name>A0A2I3H7S8_NOMLE</name>
<dbReference type="InterPro" id="IPR033529">
    <property type="entry name" value="MUC7"/>
</dbReference>
<protein>
    <submittedName>
        <fullName evidence="3">Mucin 7, secreted</fullName>
    </submittedName>
</protein>
<keyword evidence="4" id="KW-1185">Reference proteome</keyword>
<dbReference type="PROSITE" id="PS51257">
    <property type="entry name" value="PROKAR_LIPOPROTEIN"/>
    <property type="match status" value="1"/>
</dbReference>
<reference evidence="3" key="2">
    <citation type="submission" date="2025-08" db="UniProtKB">
        <authorList>
            <consortium name="Ensembl"/>
        </authorList>
    </citation>
    <scope>IDENTIFICATION</scope>
</reference>
<dbReference type="PANTHER" id="PTHR41683">
    <property type="entry name" value="MUCIN-7"/>
    <property type="match status" value="1"/>
</dbReference>
<dbReference type="InParanoid" id="A0A2I3H7S8"/>
<feature type="chain" id="PRO_5014190950" evidence="2">
    <location>
        <begin position="23"/>
        <end position="286"/>
    </location>
</feature>
<feature type="compositionally biased region" description="Polar residues" evidence="1">
    <location>
        <begin position="96"/>
        <end position="158"/>
    </location>
</feature>
<reference evidence="3 4" key="1">
    <citation type="submission" date="2012-10" db="EMBL/GenBank/DDBJ databases">
        <authorList>
            <consortium name="Gibbon Genome Sequencing Consortium"/>
        </authorList>
    </citation>
    <scope>NUCLEOTIDE SEQUENCE [LARGE SCALE GENOMIC DNA]</scope>
</reference>
<dbReference type="Proteomes" id="UP000001073">
    <property type="component" value="Chromosome 9"/>
</dbReference>
<dbReference type="PANTHER" id="PTHR41683:SF1">
    <property type="entry name" value="MUCIN-7"/>
    <property type="match status" value="1"/>
</dbReference>
<evidence type="ECO:0000313" key="4">
    <source>
        <dbReference type="Proteomes" id="UP000001073"/>
    </source>
</evidence>
<dbReference type="STRING" id="61853.ENSNLEP00000039556"/>
<dbReference type="EMBL" id="ADFV01029707">
    <property type="status" value="NOT_ANNOTATED_CDS"/>
    <property type="molecule type" value="Genomic_DNA"/>
</dbReference>
<dbReference type="AlphaFoldDB" id="A0A2I3H7S8"/>
<feature type="compositionally biased region" description="Low complexity" evidence="1">
    <location>
        <begin position="235"/>
        <end position="259"/>
    </location>
</feature>
<dbReference type="FunCoup" id="A0A2I3H7S8">
    <property type="interactions" value="81"/>
</dbReference>
<feature type="region of interest" description="Disordered" evidence="1">
    <location>
        <begin position="69"/>
        <end position="260"/>
    </location>
</feature>
<feature type="compositionally biased region" description="Pro residues" evidence="1">
    <location>
        <begin position="192"/>
        <end position="206"/>
    </location>
</feature>
<evidence type="ECO:0000256" key="1">
    <source>
        <dbReference type="SAM" id="MobiDB-lite"/>
    </source>
</evidence>
<feature type="signal peptide" evidence="2">
    <location>
        <begin position="1"/>
        <end position="22"/>
    </location>
</feature>
<feature type="compositionally biased region" description="Polar residues" evidence="1">
    <location>
        <begin position="217"/>
        <end position="234"/>
    </location>
</feature>
<sequence length="286" mass="30627">MKTLPLFVCICALSACFSFSEGQERDHELRHRRHHHQSAQSHFELPHHPGLLVHQKPLIKKSYKCLHKRCRPKLPPSPNNSHKFPNPHQPPKHPDQNGSVVNPTIVATTQIPSVTSPSASTKITTLPNVTFPPQNATTISSRENVNTSSSVATLTPVNSPAPQDTTAAPPTPSTTTPAPPSSSAPQETTAAPPTPSATTPAPPSSPAPQETTAAPITTPNSSPTTLAPDTSETSAAPTHQTTTSVTTQSTTTKQPTSAPGQNKISQFIFIYEESTKQNFLKTYWNS</sequence>
<dbReference type="OMA" id="ANSQFWQ"/>
<keyword evidence="2" id="KW-0732">Signal</keyword>